<accession>A0A517SCN2</accession>
<name>A0A517SCN2_9PLAN</name>
<feature type="region of interest" description="Disordered" evidence="1">
    <location>
        <begin position="56"/>
        <end position="92"/>
    </location>
</feature>
<gene>
    <name evidence="2" type="ORF">Pan44_18820</name>
</gene>
<protein>
    <submittedName>
        <fullName evidence="2">Uncharacterized protein</fullName>
    </submittedName>
</protein>
<dbReference type="AlphaFoldDB" id="A0A517SCN2"/>
<evidence type="ECO:0000313" key="2">
    <source>
        <dbReference type="EMBL" id="QDT53856.1"/>
    </source>
</evidence>
<dbReference type="InParanoid" id="A0A517SCN2"/>
<dbReference type="KEGG" id="ccos:Pan44_18820"/>
<feature type="compositionally biased region" description="Low complexity" evidence="1">
    <location>
        <begin position="73"/>
        <end position="85"/>
    </location>
</feature>
<dbReference type="OrthoDB" id="299339at2"/>
<dbReference type="EMBL" id="CP036271">
    <property type="protein sequence ID" value="QDT53856.1"/>
    <property type="molecule type" value="Genomic_DNA"/>
</dbReference>
<proteinExistence type="predicted"/>
<evidence type="ECO:0000256" key="1">
    <source>
        <dbReference type="SAM" id="MobiDB-lite"/>
    </source>
</evidence>
<dbReference type="RefSeq" id="WP_145029410.1">
    <property type="nucleotide sequence ID" value="NZ_CP036271.1"/>
</dbReference>
<dbReference type="Proteomes" id="UP000315700">
    <property type="component" value="Chromosome"/>
</dbReference>
<organism evidence="2 3">
    <name type="scientific">Caulifigura coniformis</name>
    <dbReference type="NCBI Taxonomy" id="2527983"/>
    <lineage>
        <taxon>Bacteria</taxon>
        <taxon>Pseudomonadati</taxon>
        <taxon>Planctomycetota</taxon>
        <taxon>Planctomycetia</taxon>
        <taxon>Planctomycetales</taxon>
        <taxon>Planctomycetaceae</taxon>
        <taxon>Caulifigura</taxon>
    </lineage>
</organism>
<reference evidence="2 3" key="1">
    <citation type="submission" date="2019-02" db="EMBL/GenBank/DDBJ databases">
        <title>Deep-cultivation of Planctomycetes and their phenomic and genomic characterization uncovers novel biology.</title>
        <authorList>
            <person name="Wiegand S."/>
            <person name="Jogler M."/>
            <person name="Boedeker C."/>
            <person name="Pinto D."/>
            <person name="Vollmers J."/>
            <person name="Rivas-Marin E."/>
            <person name="Kohn T."/>
            <person name="Peeters S.H."/>
            <person name="Heuer A."/>
            <person name="Rast P."/>
            <person name="Oberbeckmann S."/>
            <person name="Bunk B."/>
            <person name="Jeske O."/>
            <person name="Meyerdierks A."/>
            <person name="Storesund J.E."/>
            <person name="Kallscheuer N."/>
            <person name="Luecker S."/>
            <person name="Lage O.M."/>
            <person name="Pohl T."/>
            <person name="Merkel B.J."/>
            <person name="Hornburger P."/>
            <person name="Mueller R.-W."/>
            <person name="Bruemmer F."/>
            <person name="Labrenz M."/>
            <person name="Spormann A.M."/>
            <person name="Op den Camp H."/>
            <person name="Overmann J."/>
            <person name="Amann R."/>
            <person name="Jetten M.S.M."/>
            <person name="Mascher T."/>
            <person name="Medema M.H."/>
            <person name="Devos D.P."/>
            <person name="Kaster A.-K."/>
            <person name="Ovreas L."/>
            <person name="Rohde M."/>
            <person name="Galperin M.Y."/>
            <person name="Jogler C."/>
        </authorList>
    </citation>
    <scope>NUCLEOTIDE SEQUENCE [LARGE SCALE GENOMIC DNA]</scope>
    <source>
        <strain evidence="2 3">Pan44</strain>
    </source>
</reference>
<sequence>MSEIARKLFEGLKAVTGQALHAGQVVAAELGPETRRLTTQGSMELASAVFHGHGFVPYGPGQYTPSPEHQHSAQGQEQAPVQEQQRSYGIER</sequence>
<keyword evidence="3" id="KW-1185">Reference proteome</keyword>
<evidence type="ECO:0000313" key="3">
    <source>
        <dbReference type="Proteomes" id="UP000315700"/>
    </source>
</evidence>